<evidence type="ECO:0000313" key="2">
    <source>
        <dbReference type="EMBL" id="VFT79439.1"/>
    </source>
</evidence>
<protein>
    <submittedName>
        <fullName evidence="2">Aste57867_2236 protein</fullName>
    </submittedName>
</protein>
<dbReference type="EMBL" id="VJMH01000241">
    <property type="protein sequence ID" value="KAF0717528.1"/>
    <property type="molecule type" value="Genomic_DNA"/>
</dbReference>
<evidence type="ECO:0000313" key="3">
    <source>
        <dbReference type="Proteomes" id="UP000332933"/>
    </source>
</evidence>
<dbReference type="InterPro" id="IPR021610">
    <property type="entry name" value="DUF3228"/>
</dbReference>
<proteinExistence type="predicted"/>
<gene>
    <name evidence="2" type="primary">Aste57867_2236</name>
    <name evidence="1" type="ORF">As57867_002231</name>
    <name evidence="2" type="ORF">ASTE57867_2236</name>
</gene>
<keyword evidence="3" id="KW-1185">Reference proteome</keyword>
<reference evidence="2 3" key="1">
    <citation type="submission" date="2019-03" db="EMBL/GenBank/DDBJ databases">
        <authorList>
            <person name="Gaulin E."/>
            <person name="Dumas B."/>
        </authorList>
    </citation>
    <scope>NUCLEOTIDE SEQUENCE [LARGE SCALE GENOMIC DNA]</scope>
    <source>
        <strain evidence="2">CBS 568.67</strain>
    </source>
</reference>
<dbReference type="Gene3D" id="3.30.2310.50">
    <property type="entry name" value="Protein of unknown function (DUF3228), domain 1"/>
    <property type="match status" value="2"/>
</dbReference>
<organism evidence="2 3">
    <name type="scientific">Aphanomyces stellatus</name>
    <dbReference type="NCBI Taxonomy" id="120398"/>
    <lineage>
        <taxon>Eukaryota</taxon>
        <taxon>Sar</taxon>
        <taxon>Stramenopiles</taxon>
        <taxon>Oomycota</taxon>
        <taxon>Saprolegniomycetes</taxon>
        <taxon>Saprolegniales</taxon>
        <taxon>Verrucalvaceae</taxon>
        <taxon>Aphanomyces</taxon>
    </lineage>
</organism>
<dbReference type="PANTHER" id="PTHR38666">
    <property type="match status" value="1"/>
</dbReference>
<accession>A0A485K737</accession>
<dbReference type="OrthoDB" id="415460at2759"/>
<evidence type="ECO:0000313" key="1">
    <source>
        <dbReference type="EMBL" id="KAF0717528.1"/>
    </source>
</evidence>
<dbReference type="EMBL" id="CAADRA010000241">
    <property type="protein sequence ID" value="VFT79439.1"/>
    <property type="molecule type" value="Genomic_DNA"/>
</dbReference>
<name>A0A485K737_9STRA</name>
<dbReference type="PANTHER" id="PTHR38666:SF2">
    <property type="entry name" value="FLAGELLAR ASSOCIATED PROTEIN"/>
    <property type="match status" value="1"/>
</dbReference>
<dbReference type="Pfam" id="PF11539">
    <property type="entry name" value="DUF3228"/>
    <property type="match status" value="2"/>
</dbReference>
<sequence length="216" mass="24331">MAKLFALDPFSWNQFDDPTHQGTRIDWDKTAFEARINQFYHDGHCCLVDGYAPFCKHLFVPNFVAAKLSTAEITDGNRPFLQSAYVARVPTELPVSDPPILSHGCLFDASGHSLTRWFPMENVQPQVAQYLDIILYSREQLIEEAKATGKDDAAGETAPWGIIYAKAQDVDFELPMDPITIMRNALGKEEGGSGVPCNRDEYMRSVVYWSKHAEIK</sequence>
<dbReference type="Proteomes" id="UP000332933">
    <property type="component" value="Unassembled WGS sequence"/>
</dbReference>
<reference evidence="1" key="2">
    <citation type="submission" date="2019-06" db="EMBL/GenBank/DDBJ databases">
        <title>Genomics analysis of Aphanomyces spp. identifies a new class of oomycete effector associated with host adaptation.</title>
        <authorList>
            <person name="Gaulin E."/>
        </authorList>
    </citation>
    <scope>NUCLEOTIDE SEQUENCE</scope>
    <source>
        <strain evidence="1">CBS 578.67</strain>
    </source>
</reference>
<dbReference type="AlphaFoldDB" id="A0A485K737"/>